<evidence type="ECO:0000256" key="1">
    <source>
        <dbReference type="ARBA" id="ARBA00004418"/>
    </source>
</evidence>
<dbReference type="GO" id="GO:0042597">
    <property type="term" value="C:periplasmic space"/>
    <property type="evidence" value="ECO:0007669"/>
    <property type="project" value="UniProtKB-SubCell"/>
</dbReference>
<proteinExistence type="inferred from homology"/>
<dbReference type="Proteomes" id="UP000030377">
    <property type="component" value="Unassembled WGS sequence"/>
</dbReference>
<evidence type="ECO:0000256" key="2">
    <source>
        <dbReference type="ARBA" id="ARBA00008520"/>
    </source>
</evidence>
<feature type="chain" id="PRO_5002005692" evidence="5">
    <location>
        <begin position="25"/>
        <end position="428"/>
    </location>
</feature>
<reference evidence="6 7" key="1">
    <citation type="submission" date="2014-09" db="EMBL/GenBank/DDBJ databases">
        <title>Draft genome of Bradyrhizobium japonicum Is-34.</title>
        <authorList>
            <person name="Tsurumaru H."/>
            <person name="Yamakawa T."/>
            <person name="Hashimoto S."/>
            <person name="Okizaki K."/>
            <person name="Kanesaki Y."/>
            <person name="Yoshikawa H."/>
            <person name="Yajima S."/>
        </authorList>
    </citation>
    <scope>NUCLEOTIDE SEQUENCE [LARGE SCALE GENOMIC DNA]</scope>
    <source>
        <strain evidence="6 7">Is-34</strain>
    </source>
</reference>
<dbReference type="RefSeq" id="WP_028156010.1">
    <property type="nucleotide sequence ID" value="NZ_JANUDC010000001.1"/>
</dbReference>
<accession>A0A0A3YN16</accession>
<comment type="caution">
    <text evidence="6">The sequence shown here is derived from an EMBL/GenBank/DDBJ whole genome shotgun (WGS) entry which is preliminary data.</text>
</comment>
<dbReference type="PROSITE" id="PS51318">
    <property type="entry name" value="TAT"/>
    <property type="match status" value="1"/>
</dbReference>
<comment type="similarity">
    <text evidence="2">Belongs to the bacterial solute-binding protein 1 family.</text>
</comment>
<dbReference type="PANTHER" id="PTHR43649:SF29">
    <property type="entry name" value="OSMOPROTECTIVE COMPOUNDS-BINDING PROTEIN GGTB"/>
    <property type="match status" value="1"/>
</dbReference>
<sequence length="428" mass="45832">MPITTTRRRLLAGSAAALALPAFARAQSAAKPRLTAISQWSAGSDGAAITALGKKFEEKGGVWQHSPVPGFTTEMMNKLRAQIIAGDPPACSQLKGPEIAAWSKIAPTVDLDALVAAAGYEKVVAPDLAKLHKPGGKWIALPLQIYSTNMLFLSKRAMDKAKADKVPVTWADFNDLADKMKAGGITYPIANGGTRPDDGQKFEASLAGISPTAYRAAIMNLDKKALEGPEIKAAFVQVRKIANWMDPNVGAQPYATNLKRFVDGDMGMMIMGGWAQGVLRNAGFKFDDFMITPGPSDNGKPVFLLNADAFIFWQRKEPDLQAGQTLMAQLVMDPAIQTMYSQITGSIPVRTDVDLSGEGWSDGQRRTAAALKDAVASNQAVLSLAHNMAQENGLTAAMIDVLTEYVKNKTITPEQAVTRLAEAVEGSR</sequence>
<dbReference type="PANTHER" id="PTHR43649">
    <property type="entry name" value="ARABINOSE-BINDING PROTEIN-RELATED"/>
    <property type="match status" value="1"/>
</dbReference>
<dbReference type="Gene3D" id="3.40.190.10">
    <property type="entry name" value="Periplasmic binding protein-like II"/>
    <property type="match status" value="2"/>
</dbReference>
<keyword evidence="4" id="KW-0574">Periplasm</keyword>
<dbReference type="InterPro" id="IPR006311">
    <property type="entry name" value="TAT_signal"/>
</dbReference>
<dbReference type="SUPFAM" id="SSF53850">
    <property type="entry name" value="Periplasmic binding protein-like II"/>
    <property type="match status" value="1"/>
</dbReference>
<evidence type="ECO:0000256" key="5">
    <source>
        <dbReference type="SAM" id="SignalP"/>
    </source>
</evidence>
<dbReference type="EMBL" id="JRPN01000028">
    <property type="protein sequence ID" value="KGT75058.1"/>
    <property type="molecule type" value="Genomic_DNA"/>
</dbReference>
<gene>
    <name evidence="6" type="ORF">MA20_37650</name>
</gene>
<keyword evidence="5" id="KW-0732">Signal</keyword>
<name>A0A0A3YN16_BRAJP</name>
<evidence type="ECO:0000256" key="4">
    <source>
        <dbReference type="ARBA" id="ARBA00022764"/>
    </source>
</evidence>
<dbReference type="STRING" id="375.BKD09_RS25345"/>
<feature type="signal peptide" evidence="5">
    <location>
        <begin position="1"/>
        <end position="24"/>
    </location>
</feature>
<evidence type="ECO:0000313" key="6">
    <source>
        <dbReference type="EMBL" id="KGT75058.1"/>
    </source>
</evidence>
<comment type="subcellular location">
    <subcellularLocation>
        <location evidence="1">Periplasm</location>
    </subcellularLocation>
</comment>
<dbReference type="InterPro" id="IPR006059">
    <property type="entry name" value="SBP"/>
</dbReference>
<evidence type="ECO:0000256" key="3">
    <source>
        <dbReference type="ARBA" id="ARBA00022448"/>
    </source>
</evidence>
<organism evidence="6 7">
    <name type="scientific">Bradyrhizobium japonicum</name>
    <dbReference type="NCBI Taxonomy" id="375"/>
    <lineage>
        <taxon>Bacteria</taxon>
        <taxon>Pseudomonadati</taxon>
        <taxon>Pseudomonadota</taxon>
        <taxon>Alphaproteobacteria</taxon>
        <taxon>Hyphomicrobiales</taxon>
        <taxon>Nitrobacteraceae</taxon>
        <taxon>Bradyrhizobium</taxon>
    </lineage>
</organism>
<dbReference type="AlphaFoldDB" id="A0A0A3YN16"/>
<dbReference type="eggNOG" id="COG1653">
    <property type="taxonomic scope" value="Bacteria"/>
</dbReference>
<evidence type="ECO:0000313" key="7">
    <source>
        <dbReference type="Proteomes" id="UP000030377"/>
    </source>
</evidence>
<keyword evidence="3" id="KW-0813">Transport</keyword>
<dbReference type="Pfam" id="PF13416">
    <property type="entry name" value="SBP_bac_8"/>
    <property type="match status" value="1"/>
</dbReference>
<dbReference type="InterPro" id="IPR050490">
    <property type="entry name" value="Bact_solute-bd_prot1"/>
</dbReference>
<protein>
    <submittedName>
        <fullName evidence="6">ABC transporter substrate-binding protein</fullName>
    </submittedName>
</protein>